<dbReference type="Proteomes" id="UP000018936">
    <property type="component" value="Unassembled WGS sequence"/>
</dbReference>
<organism evidence="20 21">
    <name type="scientific">Ophiophagus hannah</name>
    <name type="common">King cobra</name>
    <name type="synonym">Naja hannah</name>
    <dbReference type="NCBI Taxonomy" id="8665"/>
    <lineage>
        <taxon>Eukaryota</taxon>
        <taxon>Metazoa</taxon>
        <taxon>Chordata</taxon>
        <taxon>Craniata</taxon>
        <taxon>Vertebrata</taxon>
        <taxon>Euteleostomi</taxon>
        <taxon>Lepidosauria</taxon>
        <taxon>Squamata</taxon>
        <taxon>Bifurcata</taxon>
        <taxon>Unidentata</taxon>
        <taxon>Episquamata</taxon>
        <taxon>Toxicofera</taxon>
        <taxon>Serpentes</taxon>
        <taxon>Colubroidea</taxon>
        <taxon>Elapidae</taxon>
        <taxon>Elapinae</taxon>
        <taxon>Ophiophagus</taxon>
    </lineage>
</organism>
<dbReference type="PRINTS" id="PR01078">
    <property type="entry name" value="AMINACHANNEL"/>
</dbReference>
<feature type="region of interest" description="Disordered" evidence="18">
    <location>
        <begin position="497"/>
        <end position="522"/>
    </location>
</feature>
<dbReference type="GO" id="GO:0015280">
    <property type="term" value="F:ligand-gated sodium channel activity"/>
    <property type="evidence" value="ECO:0007669"/>
    <property type="project" value="InterPro"/>
</dbReference>
<feature type="transmembrane region" description="Helical" evidence="19">
    <location>
        <begin position="54"/>
        <end position="76"/>
    </location>
</feature>
<comment type="subcellular location">
    <subcellularLocation>
        <location evidence="1">Apical cell membrane</location>
        <topology evidence="1">Multi-pass membrane protein</topology>
    </subcellularLocation>
    <subcellularLocation>
        <location evidence="2">Cytoplasmic vesicle membrane</location>
        <topology evidence="2">Multi-pass membrane protein</topology>
    </subcellularLocation>
</comment>
<evidence type="ECO:0000256" key="19">
    <source>
        <dbReference type="SAM" id="Phobius"/>
    </source>
</evidence>
<gene>
    <name evidence="20" type="primary">SCNN1B</name>
    <name evidence="20" type="ORF">L345_05867</name>
</gene>
<keyword evidence="3" id="KW-0813">Transport</keyword>
<dbReference type="GO" id="GO:0034706">
    <property type="term" value="C:sodium channel complex"/>
    <property type="evidence" value="ECO:0007669"/>
    <property type="project" value="TreeGrafter"/>
</dbReference>
<evidence type="ECO:0000313" key="20">
    <source>
        <dbReference type="EMBL" id="ETE68344.1"/>
    </source>
</evidence>
<evidence type="ECO:0000256" key="6">
    <source>
        <dbReference type="ARBA" id="ARBA00022692"/>
    </source>
</evidence>
<keyword evidence="13 20" id="KW-0407">Ion channel</keyword>
<keyword evidence="11" id="KW-1015">Disulfide bond</keyword>
<dbReference type="Gene3D" id="2.60.470.10">
    <property type="entry name" value="Acid-sensing ion channels like domains"/>
    <property type="match status" value="2"/>
</dbReference>
<comment type="similarity">
    <text evidence="16">Belongs to the amiloride-sensitive sodium channel (TC 1.A.6) family. SCNN1B subfamily.</text>
</comment>
<feature type="region of interest" description="Disordered" evidence="18">
    <location>
        <begin position="1113"/>
        <end position="1150"/>
    </location>
</feature>
<evidence type="ECO:0000256" key="11">
    <source>
        <dbReference type="ARBA" id="ARBA00023157"/>
    </source>
</evidence>
<dbReference type="InterPro" id="IPR020903">
    <property type="entry name" value="ENaC_CS"/>
</dbReference>
<dbReference type="PANTHER" id="PTHR11690:SF18">
    <property type="entry name" value="AMILORIDE-SENSITIVE SODIUM CHANNEL SUBUNIT BETA"/>
    <property type="match status" value="1"/>
</dbReference>
<protein>
    <recommendedName>
        <fullName evidence="17">Amiloride-sensitive sodium channel subunit beta</fullName>
    </recommendedName>
</protein>
<keyword evidence="7 19" id="KW-1133">Transmembrane helix</keyword>
<dbReference type="OrthoDB" id="6021021at2759"/>
<evidence type="ECO:0000256" key="9">
    <source>
        <dbReference type="ARBA" id="ARBA00023065"/>
    </source>
</evidence>
<evidence type="ECO:0000256" key="18">
    <source>
        <dbReference type="SAM" id="MobiDB-lite"/>
    </source>
</evidence>
<comment type="caution">
    <text evidence="20">The sequence shown here is derived from an EMBL/GenBank/DDBJ whole genome shotgun (WGS) entry which is preliminary data.</text>
</comment>
<evidence type="ECO:0000256" key="1">
    <source>
        <dbReference type="ARBA" id="ARBA00004424"/>
    </source>
</evidence>
<accession>V8P1E9</accession>
<keyword evidence="21" id="KW-1185">Reference proteome</keyword>
<proteinExistence type="inferred from homology"/>
<dbReference type="GO" id="GO:0016324">
    <property type="term" value="C:apical plasma membrane"/>
    <property type="evidence" value="ECO:0007669"/>
    <property type="project" value="UniProtKB-SubCell"/>
</dbReference>
<keyword evidence="4" id="KW-0894">Sodium channel</keyword>
<keyword evidence="6 19" id="KW-0812">Transmembrane</keyword>
<comment type="catalytic activity">
    <reaction evidence="15">
        <text>Na(+)(in) = Na(+)(out)</text>
        <dbReference type="Rhea" id="RHEA:34963"/>
        <dbReference type="ChEBI" id="CHEBI:29101"/>
    </reaction>
</comment>
<keyword evidence="9" id="KW-0406">Ion transport</keyword>
<dbReference type="NCBIfam" id="TIGR00859">
    <property type="entry name" value="ENaC"/>
    <property type="match status" value="2"/>
</dbReference>
<evidence type="ECO:0000256" key="8">
    <source>
        <dbReference type="ARBA" id="ARBA00023053"/>
    </source>
</evidence>
<keyword evidence="12" id="KW-0739">Sodium transport</keyword>
<dbReference type="EMBL" id="AZIM01001039">
    <property type="protein sequence ID" value="ETE68344.1"/>
    <property type="molecule type" value="Genomic_DNA"/>
</dbReference>
<evidence type="ECO:0000256" key="17">
    <source>
        <dbReference type="ARBA" id="ARBA00050053"/>
    </source>
</evidence>
<dbReference type="InterPro" id="IPR001873">
    <property type="entry name" value="ENaC"/>
</dbReference>
<keyword evidence="10 19" id="KW-0472">Membrane</keyword>
<evidence type="ECO:0000256" key="7">
    <source>
        <dbReference type="ARBA" id="ARBA00022989"/>
    </source>
</evidence>
<evidence type="ECO:0000256" key="13">
    <source>
        <dbReference type="ARBA" id="ARBA00023303"/>
    </source>
</evidence>
<evidence type="ECO:0000256" key="4">
    <source>
        <dbReference type="ARBA" id="ARBA00022461"/>
    </source>
</evidence>
<feature type="compositionally biased region" description="Gly residues" evidence="18">
    <location>
        <begin position="1141"/>
        <end position="1150"/>
    </location>
</feature>
<evidence type="ECO:0000256" key="3">
    <source>
        <dbReference type="ARBA" id="ARBA00022448"/>
    </source>
</evidence>
<evidence type="ECO:0000256" key="12">
    <source>
        <dbReference type="ARBA" id="ARBA00023201"/>
    </source>
</evidence>
<keyword evidence="5" id="KW-1003">Cell membrane</keyword>
<dbReference type="AlphaFoldDB" id="V8P1E9"/>
<evidence type="ECO:0000313" key="21">
    <source>
        <dbReference type="Proteomes" id="UP000018936"/>
    </source>
</evidence>
<feature type="transmembrane region" description="Helical" evidence="19">
    <location>
        <begin position="452"/>
        <end position="479"/>
    </location>
</feature>
<reference evidence="20 21" key="1">
    <citation type="journal article" date="2013" name="Proc. Natl. Acad. Sci. U.S.A.">
        <title>The king cobra genome reveals dynamic gene evolution and adaptation in the snake venom system.</title>
        <authorList>
            <person name="Vonk F.J."/>
            <person name="Casewell N.R."/>
            <person name="Henkel C.V."/>
            <person name="Heimberg A.M."/>
            <person name="Jansen H.J."/>
            <person name="McCleary R.J."/>
            <person name="Kerkkamp H.M."/>
            <person name="Vos R.A."/>
            <person name="Guerreiro I."/>
            <person name="Calvete J.J."/>
            <person name="Wuster W."/>
            <person name="Woods A.E."/>
            <person name="Logan J.M."/>
            <person name="Harrison R.A."/>
            <person name="Castoe T.A."/>
            <person name="de Koning A.P."/>
            <person name="Pollock D.D."/>
            <person name="Yandell M."/>
            <person name="Calderon D."/>
            <person name="Renjifo C."/>
            <person name="Currier R.B."/>
            <person name="Salgado D."/>
            <person name="Pla D."/>
            <person name="Sanz L."/>
            <person name="Hyder A.S."/>
            <person name="Ribeiro J.M."/>
            <person name="Arntzen J.W."/>
            <person name="van den Thillart G.E."/>
            <person name="Boetzer M."/>
            <person name="Pirovano W."/>
            <person name="Dirks R.P."/>
            <person name="Spaink H.P."/>
            <person name="Duboule D."/>
            <person name="McGlinn E."/>
            <person name="Kini R.M."/>
            <person name="Richardson M.K."/>
        </authorList>
    </citation>
    <scope>NUCLEOTIDE SEQUENCE</scope>
    <source>
        <tissue evidence="20">Blood</tissue>
    </source>
</reference>
<name>V8P1E9_OPHHA</name>
<keyword evidence="14" id="KW-0968">Cytoplasmic vesicle</keyword>
<evidence type="ECO:0000256" key="16">
    <source>
        <dbReference type="ARBA" id="ARBA00038224"/>
    </source>
</evidence>
<dbReference type="Pfam" id="PF00858">
    <property type="entry name" value="ASC"/>
    <property type="match status" value="3"/>
</dbReference>
<evidence type="ECO:0000256" key="2">
    <source>
        <dbReference type="ARBA" id="ARBA00004439"/>
    </source>
</evidence>
<evidence type="ECO:0000256" key="5">
    <source>
        <dbReference type="ARBA" id="ARBA00022475"/>
    </source>
</evidence>
<feature type="transmembrane region" description="Helical" evidence="19">
    <location>
        <begin position="610"/>
        <end position="628"/>
    </location>
</feature>
<evidence type="ECO:0000256" key="10">
    <source>
        <dbReference type="ARBA" id="ARBA00023136"/>
    </source>
</evidence>
<keyword evidence="8" id="KW-0915">Sodium</keyword>
<dbReference type="PANTHER" id="PTHR11690">
    <property type="entry name" value="AMILORIDE-SENSITIVE SODIUM CHANNEL-RELATED"/>
    <property type="match status" value="1"/>
</dbReference>
<sequence>MAPAEKIKAKIKKTLPVTGPQAPTLKELMHWYCMNTNTHGCRRIVVSRGRLRRVLWILLTLTAVLLILWYCAQLVINYYTASVSVTVQFQKLRFPAVTICNINPYKYSAIKEHLADLDKETLSVLESLYNFSGTGSKPRERRDAGRQPPEETKFLRQFPLMKLGGLRAKPTVNVSAGYKRRMNAGIISGSSSIVNVRSPRDIVGFQLCDTSNKSDCTVYTFSSGVNAIQEWYKLHYMNIMAQINAEEKERMSYSAEELILSCLFDGDSCGARNFTSFHHPLHGNCYTFNSGQGGEIQNTSTGGSENGLQVILYIEEADYNPFLVTSTGAKIVIHDQDEYPFIEDIGTEIETATATSIGMHYTTSHRLSRPYSNCTEDGADVPVQNLYNKSYSLQIERVDADHQSGPVAVQHVRGKTDLANLVVFYKDLNERFITENPANNIVLLLSNFGGQLGLWMSCSVVCVIEIVEVFFLDTFCIVLRHQWQKAKRWWRSHSSVQDQEEADGGPPTSPEQGYHNAACAQDDDDDPPTFNTAMQLSPPQTPPPNYNTLQHISPFSEQLEDTLEKYFVKALHRLQKGPGYTYQELLVWYCDNTNTHGPKRIICEGPKKKLIWFFLTLLFASLVFWQWGILINTYLSYNVTASLAIGFKTMTFPAVTICNASPFRYSKVKPFLKDLDELIEAALERILQPLQGNASAAPAANLSEKLNLQLWTQIPLVLIDESDAARPVILDILGNGSLGLGGHQNTSSFGNLEARRYKLALKLCTHLTPHCFYRNFTSTAQAVTEWYVLQSTSILSKVPLRKRIEMGYQAEDMILACLYGAEPCNHRNFTHLYHPDHGNCYVFNWGVEKEPLPSSNPGAEFGLKLILDISQKDYIPFLTTTAGARLMLHEQGSFPFLKDQGIYAMSGTETSIGVLVDELERMGAPYSNCTVNGSDVPVRNLYEDYTASQAKEMGACANCSHPGSKMAPFRRQYKTMYSIQACLRSCFQAKMVKICQCAHYSYPLPNGTHYCNNEEYPDWGLDFPYFILRKRHVNQSDPGQKRNHQAQHLLPGVQLPHHLRVCSNHDCLAPLQPRWAVRLLDGGLRLVPHRVRGDPHRLRLDQCPEADLLGQGAEVEASPQAPRCPPVRLRESGGLHQPGFLRGGGEGGSG</sequence>
<dbReference type="PROSITE" id="PS01206">
    <property type="entry name" value="ASC"/>
    <property type="match status" value="1"/>
</dbReference>
<evidence type="ECO:0000256" key="14">
    <source>
        <dbReference type="ARBA" id="ARBA00023329"/>
    </source>
</evidence>
<dbReference type="InterPro" id="IPR004724">
    <property type="entry name" value="ENaC_chordates"/>
</dbReference>
<dbReference type="FunFam" id="2.60.470.10:FF:000005">
    <property type="entry name" value="Amiloride-sensitive sodium channel subunit gamma"/>
    <property type="match status" value="1"/>
</dbReference>
<evidence type="ECO:0000256" key="15">
    <source>
        <dbReference type="ARBA" id="ARBA00036239"/>
    </source>
</evidence>